<evidence type="ECO:0000313" key="2">
    <source>
        <dbReference type="Proteomes" id="UP000032024"/>
    </source>
</evidence>
<dbReference type="EMBL" id="CP010525">
    <property type="protein sequence ID" value="AJO23867.1"/>
    <property type="molecule type" value="Genomic_DNA"/>
</dbReference>
<keyword evidence="2" id="KW-1185">Reference proteome</keyword>
<organism evidence="1 2">
    <name type="scientific">Heyndrickxia coagulans</name>
    <name type="common">Weizmannia coagulans</name>
    <dbReference type="NCBI Taxonomy" id="1398"/>
    <lineage>
        <taxon>Bacteria</taxon>
        <taxon>Bacillati</taxon>
        <taxon>Bacillota</taxon>
        <taxon>Bacilli</taxon>
        <taxon>Bacillales</taxon>
        <taxon>Bacillaceae</taxon>
        <taxon>Heyndrickxia</taxon>
    </lineage>
</organism>
<accession>A0AAN0T6R1</accession>
<evidence type="ECO:0000313" key="1">
    <source>
        <dbReference type="EMBL" id="AJO23867.1"/>
    </source>
</evidence>
<sequence length="38" mass="4524">MVFICNKDWPITAYRTPFSITLTKNSPNKDTISLHWRK</sequence>
<dbReference type="Proteomes" id="UP000032024">
    <property type="component" value="Chromosome"/>
</dbReference>
<name>A0AAN0T6R1_HEYCO</name>
<dbReference type="AlphaFoldDB" id="A0AAN0T6R1"/>
<protein>
    <submittedName>
        <fullName evidence="1">Uncharacterized protein</fullName>
    </submittedName>
</protein>
<proteinExistence type="predicted"/>
<gene>
    <name evidence="1" type="ORF">SB48_HM08orf04905</name>
</gene>
<reference evidence="2" key="1">
    <citation type="submission" date="2015-01" db="EMBL/GenBank/DDBJ databases">
        <title>Comparative genome analysis of Bacillus coagulans HM-08, Clostridium butyricum HM-68, Bacillus subtilis HM-66 and Bacillus paralicheniformis BL-09.</title>
        <authorList>
            <person name="Zhang H."/>
        </authorList>
    </citation>
    <scope>NUCLEOTIDE SEQUENCE [LARGE SCALE GENOMIC DNA]</scope>
    <source>
        <strain evidence="2">HM-08</strain>
    </source>
</reference>